<gene>
    <name evidence="2" type="ORF">M0R45_006069</name>
</gene>
<sequence length="105" mass="11460">MASFLITKDHTVSFTRHHCQIPSNPAFSDPNHQARRRPRSSACVVHELHKNQNPRPRHQDQSTASITKPITCSAAVSGRAVPEITKLLSSAGTVKSNPDQSHASS</sequence>
<accession>A0AAW1YPG3</accession>
<name>A0AAW1YPG3_RUBAR</name>
<feature type="region of interest" description="Disordered" evidence="1">
    <location>
        <begin position="17"/>
        <end position="41"/>
    </location>
</feature>
<evidence type="ECO:0000313" key="3">
    <source>
        <dbReference type="Proteomes" id="UP001457282"/>
    </source>
</evidence>
<keyword evidence="3" id="KW-1185">Reference proteome</keyword>
<feature type="region of interest" description="Disordered" evidence="1">
    <location>
        <begin position="47"/>
        <end position="66"/>
    </location>
</feature>
<proteinExistence type="predicted"/>
<dbReference type="Proteomes" id="UP001457282">
    <property type="component" value="Unassembled WGS sequence"/>
</dbReference>
<evidence type="ECO:0000313" key="2">
    <source>
        <dbReference type="EMBL" id="KAK9950585.1"/>
    </source>
</evidence>
<protein>
    <submittedName>
        <fullName evidence="2">Uncharacterized protein</fullName>
    </submittedName>
</protein>
<reference evidence="2 3" key="1">
    <citation type="journal article" date="2023" name="G3 (Bethesda)">
        <title>A chromosome-length genome assembly and annotation of blackberry (Rubus argutus, cv. 'Hillquist').</title>
        <authorList>
            <person name="Bruna T."/>
            <person name="Aryal R."/>
            <person name="Dudchenko O."/>
            <person name="Sargent D.J."/>
            <person name="Mead D."/>
            <person name="Buti M."/>
            <person name="Cavallini A."/>
            <person name="Hytonen T."/>
            <person name="Andres J."/>
            <person name="Pham M."/>
            <person name="Weisz D."/>
            <person name="Mascagni F."/>
            <person name="Usai G."/>
            <person name="Natali L."/>
            <person name="Bassil N."/>
            <person name="Fernandez G.E."/>
            <person name="Lomsadze A."/>
            <person name="Armour M."/>
            <person name="Olukolu B."/>
            <person name="Poorten T."/>
            <person name="Britton C."/>
            <person name="Davik J."/>
            <person name="Ashrafi H."/>
            <person name="Aiden E.L."/>
            <person name="Borodovsky M."/>
            <person name="Worthington M."/>
        </authorList>
    </citation>
    <scope>NUCLEOTIDE SEQUENCE [LARGE SCALE GENOMIC DNA]</scope>
    <source>
        <strain evidence="2">PI 553951</strain>
    </source>
</reference>
<dbReference type="EMBL" id="JBEDUW010000001">
    <property type="protein sequence ID" value="KAK9950585.1"/>
    <property type="molecule type" value="Genomic_DNA"/>
</dbReference>
<evidence type="ECO:0000256" key="1">
    <source>
        <dbReference type="SAM" id="MobiDB-lite"/>
    </source>
</evidence>
<comment type="caution">
    <text evidence="2">The sequence shown here is derived from an EMBL/GenBank/DDBJ whole genome shotgun (WGS) entry which is preliminary data.</text>
</comment>
<organism evidence="2 3">
    <name type="scientific">Rubus argutus</name>
    <name type="common">Southern blackberry</name>
    <dbReference type="NCBI Taxonomy" id="59490"/>
    <lineage>
        <taxon>Eukaryota</taxon>
        <taxon>Viridiplantae</taxon>
        <taxon>Streptophyta</taxon>
        <taxon>Embryophyta</taxon>
        <taxon>Tracheophyta</taxon>
        <taxon>Spermatophyta</taxon>
        <taxon>Magnoliopsida</taxon>
        <taxon>eudicotyledons</taxon>
        <taxon>Gunneridae</taxon>
        <taxon>Pentapetalae</taxon>
        <taxon>rosids</taxon>
        <taxon>fabids</taxon>
        <taxon>Rosales</taxon>
        <taxon>Rosaceae</taxon>
        <taxon>Rosoideae</taxon>
        <taxon>Rosoideae incertae sedis</taxon>
        <taxon>Rubus</taxon>
    </lineage>
</organism>
<dbReference type="AlphaFoldDB" id="A0AAW1YPG3"/>